<feature type="domain" description="Aminotransferase class V" evidence="9">
    <location>
        <begin position="8"/>
        <end position="365"/>
    </location>
</feature>
<gene>
    <name evidence="10" type="ORF">ENS64_06165</name>
</gene>
<reference evidence="10" key="1">
    <citation type="journal article" date="2020" name="mSystems">
        <title>Genome- and Community-Level Interaction Insights into Carbon Utilization and Element Cycling Functions of Hydrothermarchaeota in Hydrothermal Sediment.</title>
        <authorList>
            <person name="Zhou Z."/>
            <person name="Liu Y."/>
            <person name="Xu W."/>
            <person name="Pan J."/>
            <person name="Luo Z.H."/>
            <person name="Li M."/>
        </authorList>
    </citation>
    <scope>NUCLEOTIDE SEQUENCE [LARGE SCALE GENOMIC DNA]</scope>
    <source>
        <strain evidence="10">SpSt-508</strain>
    </source>
</reference>
<evidence type="ECO:0000256" key="8">
    <source>
        <dbReference type="ARBA" id="ARBA00050776"/>
    </source>
</evidence>
<keyword evidence="3" id="KW-0808">Transferase</keyword>
<sequence length="386" mass="40763">MTQAVIDLDANATTRPLPEVVEVVARHLRDTAGNPGSRHALGRRARRVLEDSREAIAAVLGADPEEVVFTSGGTEANNLAVFGLARGGGPQRTILLTPGEHPSVLEACRVLQARGWSLAYFPLDDQGRIADFPRHAGPLDQVRLAAVILAHNETGVIQDVAPLADACRERNIPLHLDAVQAVGKIPVNFHALGAATLSFGAHKFHGPRGIGGLLIRRGTVLAPLLVGGHQEQARRAGTEAVPLIAGMAAALELWARQQAQRTAHLTALRDRLQAQLLDRCAPAVIQGERAPRLPNTLNIAFPGVDGEALLVALDLEGICCSLGSTCASGSMEPAPVLIAMGCPPEISRASVRFSLSIENSVEHIDFAVERIAAAVARLRNAGGMAR</sequence>
<dbReference type="PANTHER" id="PTHR11601">
    <property type="entry name" value="CYSTEINE DESULFURYLASE FAMILY MEMBER"/>
    <property type="match status" value="1"/>
</dbReference>
<dbReference type="InterPro" id="IPR015422">
    <property type="entry name" value="PyrdxlP-dep_Trfase_small"/>
</dbReference>
<dbReference type="EMBL" id="DSVQ01000012">
    <property type="protein sequence ID" value="HGT38835.1"/>
    <property type="molecule type" value="Genomic_DNA"/>
</dbReference>
<keyword evidence="4" id="KW-0479">Metal-binding</keyword>
<keyword evidence="7" id="KW-0411">Iron-sulfur</keyword>
<dbReference type="GO" id="GO:0031071">
    <property type="term" value="F:cysteine desulfurase activity"/>
    <property type="evidence" value="ECO:0007669"/>
    <property type="project" value="UniProtKB-EC"/>
</dbReference>
<evidence type="ECO:0000256" key="7">
    <source>
        <dbReference type="ARBA" id="ARBA00023014"/>
    </source>
</evidence>
<evidence type="ECO:0000256" key="1">
    <source>
        <dbReference type="ARBA" id="ARBA00001933"/>
    </source>
</evidence>
<evidence type="ECO:0000259" key="9">
    <source>
        <dbReference type="Pfam" id="PF00266"/>
    </source>
</evidence>
<evidence type="ECO:0000256" key="4">
    <source>
        <dbReference type="ARBA" id="ARBA00022723"/>
    </source>
</evidence>
<dbReference type="GO" id="GO:0046872">
    <property type="term" value="F:metal ion binding"/>
    <property type="evidence" value="ECO:0007669"/>
    <property type="project" value="UniProtKB-KW"/>
</dbReference>
<proteinExistence type="inferred from homology"/>
<protein>
    <submittedName>
        <fullName evidence="10">Cysteine desulfurase</fullName>
    </submittedName>
</protein>
<dbReference type="PANTHER" id="PTHR11601:SF34">
    <property type="entry name" value="CYSTEINE DESULFURASE"/>
    <property type="match status" value="1"/>
</dbReference>
<dbReference type="Gene3D" id="3.40.640.10">
    <property type="entry name" value="Type I PLP-dependent aspartate aminotransferase-like (Major domain)"/>
    <property type="match status" value="1"/>
</dbReference>
<evidence type="ECO:0000256" key="2">
    <source>
        <dbReference type="ARBA" id="ARBA00006490"/>
    </source>
</evidence>
<evidence type="ECO:0000313" key="10">
    <source>
        <dbReference type="EMBL" id="HGT38835.1"/>
    </source>
</evidence>
<comment type="caution">
    <text evidence="10">The sequence shown here is derived from an EMBL/GenBank/DDBJ whole genome shotgun (WGS) entry which is preliminary data.</text>
</comment>
<dbReference type="GO" id="GO:0051536">
    <property type="term" value="F:iron-sulfur cluster binding"/>
    <property type="evidence" value="ECO:0007669"/>
    <property type="project" value="UniProtKB-KW"/>
</dbReference>
<evidence type="ECO:0000256" key="5">
    <source>
        <dbReference type="ARBA" id="ARBA00022898"/>
    </source>
</evidence>
<comment type="cofactor">
    <cofactor evidence="1">
        <name>pyridoxal 5'-phosphate</name>
        <dbReference type="ChEBI" id="CHEBI:597326"/>
    </cofactor>
</comment>
<comment type="catalytic activity">
    <reaction evidence="8">
        <text>(sulfur carrier)-H + L-cysteine = (sulfur carrier)-SH + L-alanine</text>
        <dbReference type="Rhea" id="RHEA:43892"/>
        <dbReference type="Rhea" id="RHEA-COMP:14737"/>
        <dbReference type="Rhea" id="RHEA-COMP:14739"/>
        <dbReference type="ChEBI" id="CHEBI:29917"/>
        <dbReference type="ChEBI" id="CHEBI:35235"/>
        <dbReference type="ChEBI" id="CHEBI:57972"/>
        <dbReference type="ChEBI" id="CHEBI:64428"/>
        <dbReference type="EC" id="2.8.1.7"/>
    </reaction>
</comment>
<evidence type="ECO:0000256" key="6">
    <source>
        <dbReference type="ARBA" id="ARBA00023004"/>
    </source>
</evidence>
<dbReference type="InterPro" id="IPR000192">
    <property type="entry name" value="Aminotrans_V_dom"/>
</dbReference>
<dbReference type="InterPro" id="IPR015424">
    <property type="entry name" value="PyrdxlP-dep_Trfase"/>
</dbReference>
<keyword evidence="6" id="KW-0408">Iron</keyword>
<dbReference type="Pfam" id="PF00266">
    <property type="entry name" value="Aminotran_5"/>
    <property type="match status" value="1"/>
</dbReference>
<comment type="similarity">
    <text evidence="2">Belongs to the class-V pyridoxal-phosphate-dependent aminotransferase family. NifS/IscS subfamily.</text>
</comment>
<accession>A0A7C4LKC5</accession>
<dbReference type="Gene3D" id="3.90.1150.10">
    <property type="entry name" value="Aspartate Aminotransferase, domain 1"/>
    <property type="match status" value="1"/>
</dbReference>
<dbReference type="AlphaFoldDB" id="A0A7C4LKC5"/>
<dbReference type="InterPro" id="IPR015421">
    <property type="entry name" value="PyrdxlP-dep_Trfase_major"/>
</dbReference>
<organism evidence="10">
    <name type="scientific">Schlesneria paludicola</name>
    <dbReference type="NCBI Taxonomy" id="360056"/>
    <lineage>
        <taxon>Bacteria</taxon>
        <taxon>Pseudomonadati</taxon>
        <taxon>Planctomycetota</taxon>
        <taxon>Planctomycetia</taxon>
        <taxon>Planctomycetales</taxon>
        <taxon>Planctomycetaceae</taxon>
        <taxon>Schlesneria</taxon>
    </lineage>
</organism>
<dbReference type="PIRSF" id="PIRSF005572">
    <property type="entry name" value="NifS"/>
    <property type="match status" value="1"/>
</dbReference>
<keyword evidence="5" id="KW-0663">Pyridoxal phosphate</keyword>
<dbReference type="Gene3D" id="1.10.260.50">
    <property type="match status" value="1"/>
</dbReference>
<name>A0A7C4LKC5_9PLAN</name>
<dbReference type="InterPro" id="IPR016454">
    <property type="entry name" value="Cysteine_dSase"/>
</dbReference>
<dbReference type="SUPFAM" id="SSF53383">
    <property type="entry name" value="PLP-dependent transferases"/>
    <property type="match status" value="1"/>
</dbReference>
<evidence type="ECO:0000256" key="3">
    <source>
        <dbReference type="ARBA" id="ARBA00022679"/>
    </source>
</evidence>